<feature type="compositionally biased region" description="Basic residues" evidence="1">
    <location>
        <begin position="189"/>
        <end position="208"/>
    </location>
</feature>
<reference evidence="3" key="1">
    <citation type="journal article" date="2020" name="Stud. Mycol.">
        <title>101 Dothideomycetes genomes: a test case for predicting lifestyles and emergence of pathogens.</title>
        <authorList>
            <person name="Haridas S."/>
            <person name="Albert R."/>
            <person name="Binder M."/>
            <person name="Bloem J."/>
            <person name="Labutti K."/>
            <person name="Salamov A."/>
            <person name="Andreopoulos B."/>
            <person name="Baker S."/>
            <person name="Barry K."/>
            <person name="Bills G."/>
            <person name="Bluhm B."/>
            <person name="Cannon C."/>
            <person name="Castanera R."/>
            <person name="Culley D."/>
            <person name="Daum C."/>
            <person name="Ezra D."/>
            <person name="Gonzalez J."/>
            <person name="Henrissat B."/>
            <person name="Kuo A."/>
            <person name="Liang C."/>
            <person name="Lipzen A."/>
            <person name="Lutzoni F."/>
            <person name="Magnuson J."/>
            <person name="Mondo S."/>
            <person name="Nolan M."/>
            <person name="Ohm R."/>
            <person name="Pangilinan J."/>
            <person name="Park H.-J."/>
            <person name="Ramirez L."/>
            <person name="Alfaro M."/>
            <person name="Sun H."/>
            <person name="Tritt A."/>
            <person name="Yoshinaga Y."/>
            <person name="Zwiers L.-H."/>
            <person name="Turgeon B."/>
            <person name="Goodwin S."/>
            <person name="Spatafora J."/>
            <person name="Crous P."/>
            <person name="Grigoriev I."/>
        </authorList>
    </citation>
    <scope>NUCLEOTIDE SEQUENCE</scope>
    <source>
        <strain evidence="3">CBS 122367</strain>
    </source>
</reference>
<dbReference type="GO" id="GO:0004045">
    <property type="term" value="F:peptidyl-tRNA hydrolase activity"/>
    <property type="evidence" value="ECO:0007669"/>
    <property type="project" value="TreeGrafter"/>
</dbReference>
<keyword evidence="4" id="KW-1185">Reference proteome</keyword>
<evidence type="ECO:0000256" key="1">
    <source>
        <dbReference type="SAM" id="MobiDB-lite"/>
    </source>
</evidence>
<dbReference type="Proteomes" id="UP000799291">
    <property type="component" value="Unassembled WGS sequence"/>
</dbReference>
<dbReference type="GO" id="GO:0070126">
    <property type="term" value="P:mitochondrial translational termination"/>
    <property type="evidence" value="ECO:0007669"/>
    <property type="project" value="TreeGrafter"/>
</dbReference>
<dbReference type="GO" id="GO:0016150">
    <property type="term" value="F:translation release factor activity, codon nonspecific"/>
    <property type="evidence" value="ECO:0007669"/>
    <property type="project" value="TreeGrafter"/>
</dbReference>
<feature type="domain" description="Prokaryotic-type class I peptide chain release factors" evidence="2">
    <location>
        <begin position="56"/>
        <end position="164"/>
    </location>
</feature>
<organism evidence="3 4">
    <name type="scientific">Lentithecium fluviatile CBS 122367</name>
    <dbReference type="NCBI Taxonomy" id="1168545"/>
    <lineage>
        <taxon>Eukaryota</taxon>
        <taxon>Fungi</taxon>
        <taxon>Dikarya</taxon>
        <taxon>Ascomycota</taxon>
        <taxon>Pezizomycotina</taxon>
        <taxon>Dothideomycetes</taxon>
        <taxon>Pleosporomycetidae</taxon>
        <taxon>Pleosporales</taxon>
        <taxon>Massarineae</taxon>
        <taxon>Lentitheciaceae</taxon>
        <taxon>Lentithecium</taxon>
    </lineage>
</organism>
<evidence type="ECO:0000259" key="2">
    <source>
        <dbReference type="Pfam" id="PF00472"/>
    </source>
</evidence>
<evidence type="ECO:0000313" key="3">
    <source>
        <dbReference type="EMBL" id="KAF2685588.1"/>
    </source>
</evidence>
<feature type="region of interest" description="Disordered" evidence="1">
    <location>
        <begin position="176"/>
        <end position="208"/>
    </location>
</feature>
<sequence>MHRLRAPALRISLPARIPPAPPAALLRRTASGGRGVSAEELQAARKWLEQLHAETIPRSIGELSFSRSSGPGGQNVNKVNSKATLKVPLDALLQHVPSALHGEIRRSRYVAARTSALIIQADDSRKQNDNAHSCYRRLYEAIVDAGRHAIPGETSAEQAERVEKLYVDRALSRRVLTATRQKSDNERRLKSKKTHSAKKSSRRGRGDD</sequence>
<evidence type="ECO:0000313" key="4">
    <source>
        <dbReference type="Proteomes" id="UP000799291"/>
    </source>
</evidence>
<dbReference type="GO" id="GO:0005762">
    <property type="term" value="C:mitochondrial large ribosomal subunit"/>
    <property type="evidence" value="ECO:0007669"/>
    <property type="project" value="TreeGrafter"/>
</dbReference>
<dbReference type="PANTHER" id="PTHR11075:SF54">
    <property type="entry name" value="LARGE RIBOSOMAL SUBUNIT PROTEIN ML62"/>
    <property type="match status" value="1"/>
</dbReference>
<protein>
    <recommendedName>
        <fullName evidence="2">Prokaryotic-type class I peptide chain release factors domain-containing protein</fullName>
    </recommendedName>
</protein>
<dbReference type="SUPFAM" id="SSF110916">
    <property type="entry name" value="Peptidyl-tRNA hydrolase domain-like"/>
    <property type="match status" value="1"/>
</dbReference>
<accession>A0A6G1J5A0</accession>
<dbReference type="PANTHER" id="PTHR11075">
    <property type="entry name" value="PEPTIDE CHAIN RELEASE FACTOR"/>
    <property type="match status" value="1"/>
</dbReference>
<proteinExistence type="predicted"/>
<name>A0A6G1J5A0_9PLEO</name>
<dbReference type="OrthoDB" id="270639at2759"/>
<dbReference type="InterPro" id="IPR052104">
    <property type="entry name" value="Mito_Release_Factor_mL62"/>
</dbReference>
<dbReference type="Pfam" id="PF00472">
    <property type="entry name" value="RF-1"/>
    <property type="match status" value="1"/>
</dbReference>
<dbReference type="EMBL" id="MU005578">
    <property type="protein sequence ID" value="KAF2685588.1"/>
    <property type="molecule type" value="Genomic_DNA"/>
</dbReference>
<dbReference type="InterPro" id="IPR000352">
    <property type="entry name" value="Pep_chain_release_fac_I"/>
</dbReference>
<dbReference type="AlphaFoldDB" id="A0A6G1J5A0"/>
<gene>
    <name evidence="3" type="ORF">K458DRAFT_441999</name>
</gene>
<dbReference type="Gene3D" id="3.30.160.20">
    <property type="match status" value="1"/>
</dbReference>